<keyword evidence="3" id="KW-1185">Reference proteome</keyword>
<accession>F4PY60</accession>
<dbReference type="OMA" id="NAHNEDI"/>
<proteinExistence type="predicted"/>
<dbReference type="AlphaFoldDB" id="F4PY60"/>
<dbReference type="OrthoDB" id="20885at2759"/>
<dbReference type="Pfam" id="PF19263">
    <property type="entry name" value="DUF5906"/>
    <property type="match status" value="1"/>
</dbReference>
<gene>
    <name evidence="2" type="ORF">DFA_00298</name>
</gene>
<dbReference type="InterPro" id="IPR045455">
    <property type="entry name" value="NrS-1_pol-like_helicase"/>
</dbReference>
<organism evidence="2 3">
    <name type="scientific">Cavenderia fasciculata</name>
    <name type="common">Slime mold</name>
    <name type="synonym">Dictyostelium fasciculatum</name>
    <dbReference type="NCBI Taxonomy" id="261658"/>
    <lineage>
        <taxon>Eukaryota</taxon>
        <taxon>Amoebozoa</taxon>
        <taxon>Evosea</taxon>
        <taxon>Eumycetozoa</taxon>
        <taxon>Dictyostelia</taxon>
        <taxon>Acytosteliales</taxon>
        <taxon>Cavenderiaceae</taxon>
        <taxon>Cavenderia</taxon>
    </lineage>
</organism>
<name>F4PY60_CACFS</name>
<sequence>MKNLIFASNLENNFNLETLQQMCNKCLSNDDYQDIIRYIKQYFVKLHDTPTVLMFIPKGMDGEQRFISLAYEDARKQFFLASLVCKVNGNDNSIRKWFFDVDCERYSTTMDPRKPKVFIDDKIKYINMFHGFKFNDREEFDKKIKDKDTAKIAKEGVQFIWNHLDTVLCSNNQEEYKYLKGHTAKVVSGKKQETMVYLRGIQGAGKSSLIEIITASIGHNVVYTSSDPNICLPNAHNEDIVGKTVIVFEEIPVKSSNDWNQFSSAQKHFITGKTIKINPKHKNQYFIPNMISGYAISNQWAIKVENGDRRYFIPTISKSKVGDTEYFKKLYSFIQNDLVMEAFYWECIDIEKTNPFNERLIPDTVCKNEILNDHLLSIYEFIKNKYVLQGLGIERITRMALYTLYSNFCKDKGIKIIPKNEAYKRLEEIGINSQRGGQNTTIYEYSKEQLLTIYQKEKFITKNDDIFNQEDEQKVDVEIGGTTTKKD</sequence>
<evidence type="ECO:0000313" key="3">
    <source>
        <dbReference type="Proteomes" id="UP000007797"/>
    </source>
</evidence>
<dbReference type="Gene3D" id="3.40.50.300">
    <property type="entry name" value="P-loop containing nucleotide triphosphate hydrolases"/>
    <property type="match status" value="1"/>
</dbReference>
<dbReference type="Proteomes" id="UP000007797">
    <property type="component" value="Unassembled WGS sequence"/>
</dbReference>
<evidence type="ECO:0000259" key="1">
    <source>
        <dbReference type="Pfam" id="PF19263"/>
    </source>
</evidence>
<dbReference type="GeneID" id="14871594"/>
<protein>
    <recommendedName>
        <fullName evidence="1">NrS-1 polymerase-like helicase domain-containing protein</fullName>
    </recommendedName>
</protein>
<dbReference type="EMBL" id="GL883014">
    <property type="protein sequence ID" value="EGG19720.1"/>
    <property type="molecule type" value="Genomic_DNA"/>
</dbReference>
<dbReference type="InterPro" id="IPR027417">
    <property type="entry name" value="P-loop_NTPase"/>
</dbReference>
<reference evidence="3" key="1">
    <citation type="journal article" date="2011" name="Genome Res.">
        <title>Phylogeny-wide analysis of social amoeba genomes highlights ancient origins for complex intercellular communication.</title>
        <authorList>
            <person name="Heidel A.J."/>
            <person name="Lawal H.M."/>
            <person name="Felder M."/>
            <person name="Schilde C."/>
            <person name="Helps N.R."/>
            <person name="Tunggal B."/>
            <person name="Rivero F."/>
            <person name="John U."/>
            <person name="Schleicher M."/>
            <person name="Eichinger L."/>
            <person name="Platzer M."/>
            <person name="Noegel A.A."/>
            <person name="Schaap P."/>
            <person name="Gloeckner G."/>
        </authorList>
    </citation>
    <scope>NUCLEOTIDE SEQUENCE [LARGE SCALE GENOMIC DNA]</scope>
    <source>
        <strain evidence="3">SH3</strain>
    </source>
</reference>
<feature type="domain" description="NrS-1 polymerase-like helicase" evidence="1">
    <location>
        <begin position="198"/>
        <end position="310"/>
    </location>
</feature>
<dbReference type="KEGG" id="dfa:DFA_00298"/>
<dbReference type="SUPFAM" id="SSF52540">
    <property type="entry name" value="P-loop containing nucleoside triphosphate hydrolases"/>
    <property type="match status" value="1"/>
</dbReference>
<dbReference type="RefSeq" id="XP_004358014.1">
    <property type="nucleotide sequence ID" value="XM_004357957.1"/>
</dbReference>
<evidence type="ECO:0000313" key="2">
    <source>
        <dbReference type="EMBL" id="EGG19720.1"/>
    </source>
</evidence>